<dbReference type="EMBL" id="CP004121">
    <property type="protein sequence ID" value="AGF54563.1"/>
    <property type="molecule type" value="Genomic_DNA"/>
</dbReference>
<evidence type="ECO:0000313" key="2">
    <source>
        <dbReference type="Proteomes" id="UP000011728"/>
    </source>
</evidence>
<dbReference type="Pfam" id="PF10844">
    <property type="entry name" value="DUF2577"/>
    <property type="match status" value="1"/>
</dbReference>
<keyword evidence="2" id="KW-1185">Reference proteome</keyword>
<dbReference type="OrthoDB" id="95576at2"/>
<gene>
    <name evidence="1" type="ORF">Cspa_c07860</name>
</gene>
<dbReference type="eggNOG" id="ENOG5032ZPC">
    <property type="taxonomic scope" value="Bacteria"/>
</dbReference>
<dbReference type="KEGG" id="csr:Cspa_c07860"/>
<organism evidence="1 2">
    <name type="scientific">Clostridium saccharoperbutylacetonicum N1-4(HMT)</name>
    <dbReference type="NCBI Taxonomy" id="931276"/>
    <lineage>
        <taxon>Bacteria</taxon>
        <taxon>Bacillati</taxon>
        <taxon>Bacillota</taxon>
        <taxon>Clostridia</taxon>
        <taxon>Eubacteriales</taxon>
        <taxon>Clostridiaceae</taxon>
        <taxon>Clostridium</taxon>
    </lineage>
</organism>
<accession>M1MDU8</accession>
<dbReference type="Proteomes" id="UP000011728">
    <property type="component" value="Chromosome"/>
</dbReference>
<dbReference type="AlphaFoldDB" id="M1MDU8"/>
<reference evidence="1 2" key="1">
    <citation type="submission" date="2013-02" db="EMBL/GenBank/DDBJ databases">
        <title>Genome sequence of Clostridium saccharoperbutylacetonicum N1-4(HMT).</title>
        <authorList>
            <person name="Poehlein A."/>
            <person name="Daniel R."/>
        </authorList>
    </citation>
    <scope>NUCLEOTIDE SEQUENCE [LARGE SCALE GENOMIC DNA]</scope>
    <source>
        <strain evidence="2">N1-4(HMT)</strain>
    </source>
</reference>
<sequence length="106" mass="11817">MLELIKQASVNAINASNPLDIEFGTVTDAENITIKISQKKILPKEFFVVPESLTRYEVNLKNSKVVDGTSESDKLVIREGLKIDDTVILLKIESGARYLILDKVVK</sequence>
<proteinExistence type="predicted"/>
<evidence type="ECO:0000313" key="1">
    <source>
        <dbReference type="EMBL" id="AGF54563.1"/>
    </source>
</evidence>
<dbReference type="InterPro" id="IPR022555">
    <property type="entry name" value="DUF2577"/>
</dbReference>
<dbReference type="HOGENOM" id="CLU_141610_1_1_9"/>
<name>M1MDU8_9CLOT</name>
<dbReference type="RefSeq" id="WP_015390889.1">
    <property type="nucleotide sequence ID" value="NC_020291.1"/>
</dbReference>
<protein>
    <submittedName>
        <fullName evidence="1">Phage protein</fullName>
    </submittedName>
</protein>
<dbReference type="PATRIC" id="fig|931276.5.peg.740"/>
<dbReference type="STRING" id="36745.CLSAP_08240"/>